<dbReference type="Pfam" id="PF00646">
    <property type="entry name" value="F-box"/>
    <property type="match status" value="1"/>
</dbReference>
<accession>A0A9P5YRT4</accession>
<feature type="region of interest" description="Disordered" evidence="1">
    <location>
        <begin position="1"/>
        <end position="21"/>
    </location>
</feature>
<dbReference type="InterPro" id="IPR001810">
    <property type="entry name" value="F-box_dom"/>
</dbReference>
<dbReference type="OrthoDB" id="2322499at2759"/>
<evidence type="ECO:0000313" key="3">
    <source>
        <dbReference type="EMBL" id="KAF9474662.1"/>
    </source>
</evidence>
<dbReference type="Proteomes" id="UP000807469">
    <property type="component" value="Unassembled WGS sequence"/>
</dbReference>
<keyword evidence="4" id="KW-1185">Reference proteome</keyword>
<comment type="caution">
    <text evidence="3">The sequence shown here is derived from an EMBL/GenBank/DDBJ whole genome shotgun (WGS) entry which is preliminary data.</text>
</comment>
<dbReference type="CDD" id="cd09917">
    <property type="entry name" value="F-box_SF"/>
    <property type="match status" value="1"/>
</dbReference>
<dbReference type="PROSITE" id="PS50181">
    <property type="entry name" value="FBOX"/>
    <property type="match status" value="1"/>
</dbReference>
<sequence>MISEHSDSQVGPTLGGYSSRNKRSLSIANSSQTYKKARNRRGSLKIIVNMPEDVIFEIFGWLDPLDLLHVARTTKTLRDVLMSRSSITIWKTARSKFDGLPDCPDDLSEPQYAALIFVERCSVSMLQLLPPSIMLSYVCDLRSVLRQEARHCSYLVVCAAQML</sequence>
<dbReference type="SUPFAM" id="SSF81383">
    <property type="entry name" value="F-box domain"/>
    <property type="match status" value="1"/>
</dbReference>
<dbReference type="InterPro" id="IPR036047">
    <property type="entry name" value="F-box-like_dom_sf"/>
</dbReference>
<dbReference type="SMART" id="SM00256">
    <property type="entry name" value="FBOX"/>
    <property type="match status" value="1"/>
</dbReference>
<evidence type="ECO:0000259" key="2">
    <source>
        <dbReference type="PROSITE" id="PS50181"/>
    </source>
</evidence>
<dbReference type="Gene3D" id="1.20.1280.50">
    <property type="match status" value="1"/>
</dbReference>
<reference evidence="3" key="1">
    <citation type="submission" date="2020-11" db="EMBL/GenBank/DDBJ databases">
        <authorList>
            <consortium name="DOE Joint Genome Institute"/>
            <person name="Ahrendt S."/>
            <person name="Riley R."/>
            <person name="Andreopoulos W."/>
            <person name="Labutti K."/>
            <person name="Pangilinan J."/>
            <person name="Ruiz-Duenas F.J."/>
            <person name="Barrasa J.M."/>
            <person name="Sanchez-Garcia M."/>
            <person name="Camarero S."/>
            <person name="Miyauchi S."/>
            <person name="Serrano A."/>
            <person name="Linde D."/>
            <person name="Babiker R."/>
            <person name="Drula E."/>
            <person name="Ayuso-Fernandez I."/>
            <person name="Pacheco R."/>
            <person name="Padilla G."/>
            <person name="Ferreira P."/>
            <person name="Barriuso J."/>
            <person name="Kellner H."/>
            <person name="Castanera R."/>
            <person name="Alfaro M."/>
            <person name="Ramirez L."/>
            <person name="Pisabarro A.G."/>
            <person name="Kuo A."/>
            <person name="Tritt A."/>
            <person name="Lipzen A."/>
            <person name="He G."/>
            <person name="Yan M."/>
            <person name="Ng V."/>
            <person name="Cullen D."/>
            <person name="Martin F."/>
            <person name="Rosso M.-N."/>
            <person name="Henrissat B."/>
            <person name="Hibbett D."/>
            <person name="Martinez A.T."/>
            <person name="Grigoriev I.V."/>
        </authorList>
    </citation>
    <scope>NUCLEOTIDE SEQUENCE</scope>
    <source>
        <strain evidence="3">CIRM-BRFM 674</strain>
    </source>
</reference>
<organism evidence="3 4">
    <name type="scientific">Pholiota conissans</name>
    <dbReference type="NCBI Taxonomy" id="109636"/>
    <lineage>
        <taxon>Eukaryota</taxon>
        <taxon>Fungi</taxon>
        <taxon>Dikarya</taxon>
        <taxon>Basidiomycota</taxon>
        <taxon>Agaricomycotina</taxon>
        <taxon>Agaricomycetes</taxon>
        <taxon>Agaricomycetidae</taxon>
        <taxon>Agaricales</taxon>
        <taxon>Agaricineae</taxon>
        <taxon>Strophariaceae</taxon>
        <taxon>Pholiota</taxon>
    </lineage>
</organism>
<gene>
    <name evidence="3" type="ORF">BDN70DRAFT_815289</name>
</gene>
<evidence type="ECO:0000256" key="1">
    <source>
        <dbReference type="SAM" id="MobiDB-lite"/>
    </source>
</evidence>
<protein>
    <recommendedName>
        <fullName evidence="2">F-box domain-containing protein</fullName>
    </recommendedName>
</protein>
<feature type="domain" description="F-box" evidence="2">
    <location>
        <begin position="44"/>
        <end position="93"/>
    </location>
</feature>
<evidence type="ECO:0000313" key="4">
    <source>
        <dbReference type="Proteomes" id="UP000807469"/>
    </source>
</evidence>
<name>A0A9P5YRT4_9AGAR</name>
<dbReference type="EMBL" id="MU155368">
    <property type="protein sequence ID" value="KAF9474662.1"/>
    <property type="molecule type" value="Genomic_DNA"/>
</dbReference>
<dbReference type="AlphaFoldDB" id="A0A9P5YRT4"/>
<feature type="compositionally biased region" description="Polar residues" evidence="1">
    <location>
        <begin position="8"/>
        <end position="21"/>
    </location>
</feature>
<proteinExistence type="predicted"/>